<protein>
    <submittedName>
        <fullName evidence="10">ATP-binding cassette, subfamily B</fullName>
    </submittedName>
</protein>
<evidence type="ECO:0000256" key="7">
    <source>
        <dbReference type="SAM" id="Phobius"/>
    </source>
</evidence>
<keyword evidence="3" id="KW-0547">Nucleotide-binding</keyword>
<evidence type="ECO:0000259" key="9">
    <source>
        <dbReference type="PROSITE" id="PS50929"/>
    </source>
</evidence>
<dbReference type="PROSITE" id="PS50929">
    <property type="entry name" value="ABC_TM1F"/>
    <property type="match status" value="1"/>
</dbReference>
<dbReference type="PROSITE" id="PS50893">
    <property type="entry name" value="ABC_TRANSPORTER_2"/>
    <property type="match status" value="1"/>
</dbReference>
<comment type="subcellular location">
    <subcellularLocation>
        <location evidence="1">Cell membrane</location>
        <topology evidence="1">Multi-pass membrane protein</topology>
    </subcellularLocation>
</comment>
<dbReference type="InterPro" id="IPR003439">
    <property type="entry name" value="ABC_transporter-like_ATP-bd"/>
</dbReference>
<dbReference type="Pfam" id="PF00005">
    <property type="entry name" value="ABC_tran"/>
    <property type="match status" value="1"/>
</dbReference>
<keyword evidence="2 7" id="KW-0812">Transmembrane</keyword>
<evidence type="ECO:0000313" key="10">
    <source>
        <dbReference type="EMBL" id="SEB84451.1"/>
    </source>
</evidence>
<evidence type="ECO:0000256" key="5">
    <source>
        <dbReference type="ARBA" id="ARBA00022989"/>
    </source>
</evidence>
<keyword evidence="6 7" id="KW-0472">Membrane</keyword>
<evidence type="ECO:0000313" key="11">
    <source>
        <dbReference type="Proteomes" id="UP000199183"/>
    </source>
</evidence>
<dbReference type="Gene3D" id="3.40.50.300">
    <property type="entry name" value="P-loop containing nucleotide triphosphate hydrolases"/>
    <property type="match status" value="1"/>
</dbReference>
<dbReference type="Proteomes" id="UP000199183">
    <property type="component" value="Unassembled WGS sequence"/>
</dbReference>
<dbReference type="InterPro" id="IPR017871">
    <property type="entry name" value="ABC_transporter-like_CS"/>
</dbReference>
<feature type="transmembrane region" description="Helical" evidence="7">
    <location>
        <begin position="155"/>
        <end position="171"/>
    </location>
</feature>
<dbReference type="GO" id="GO:0015421">
    <property type="term" value="F:ABC-type oligopeptide transporter activity"/>
    <property type="evidence" value="ECO:0007669"/>
    <property type="project" value="TreeGrafter"/>
</dbReference>
<dbReference type="PANTHER" id="PTHR43394:SF1">
    <property type="entry name" value="ATP-BINDING CASSETTE SUB-FAMILY B MEMBER 10, MITOCHONDRIAL"/>
    <property type="match status" value="1"/>
</dbReference>
<reference evidence="10 11" key="1">
    <citation type="submission" date="2016-10" db="EMBL/GenBank/DDBJ databases">
        <authorList>
            <person name="de Groot N.N."/>
        </authorList>
    </citation>
    <scope>NUCLEOTIDE SEQUENCE [LARGE SCALE GENOMIC DNA]</scope>
    <source>
        <strain evidence="10 11">DSM 21799</strain>
    </source>
</reference>
<dbReference type="SMART" id="SM00382">
    <property type="entry name" value="AAA"/>
    <property type="match status" value="1"/>
</dbReference>
<dbReference type="OrthoDB" id="9806127at2"/>
<proteinExistence type="predicted"/>
<keyword evidence="4 10" id="KW-0067">ATP-binding</keyword>
<evidence type="ECO:0000256" key="6">
    <source>
        <dbReference type="ARBA" id="ARBA00023136"/>
    </source>
</evidence>
<keyword evidence="11" id="KW-1185">Reference proteome</keyword>
<feature type="domain" description="ABC transporter" evidence="8">
    <location>
        <begin position="334"/>
        <end position="574"/>
    </location>
</feature>
<keyword evidence="5 7" id="KW-1133">Transmembrane helix</keyword>
<feature type="transmembrane region" description="Helical" evidence="7">
    <location>
        <begin position="12"/>
        <end position="37"/>
    </location>
</feature>
<dbReference type="GO" id="GO:0005524">
    <property type="term" value="F:ATP binding"/>
    <property type="evidence" value="ECO:0007669"/>
    <property type="project" value="UniProtKB-KW"/>
</dbReference>
<name>A0A1H4MN10_9MICO</name>
<dbReference type="GO" id="GO:0016887">
    <property type="term" value="F:ATP hydrolysis activity"/>
    <property type="evidence" value="ECO:0007669"/>
    <property type="project" value="InterPro"/>
</dbReference>
<evidence type="ECO:0000259" key="8">
    <source>
        <dbReference type="PROSITE" id="PS50893"/>
    </source>
</evidence>
<feature type="transmembrane region" description="Helical" evidence="7">
    <location>
        <begin position="126"/>
        <end position="149"/>
    </location>
</feature>
<feature type="transmembrane region" description="Helical" evidence="7">
    <location>
        <begin position="49"/>
        <end position="70"/>
    </location>
</feature>
<dbReference type="AlphaFoldDB" id="A0A1H4MN10"/>
<dbReference type="GO" id="GO:0005886">
    <property type="term" value="C:plasma membrane"/>
    <property type="evidence" value="ECO:0007669"/>
    <property type="project" value="UniProtKB-SubCell"/>
</dbReference>
<dbReference type="EMBL" id="FNRY01000001">
    <property type="protein sequence ID" value="SEB84451.1"/>
    <property type="molecule type" value="Genomic_DNA"/>
</dbReference>
<dbReference type="InterPro" id="IPR011527">
    <property type="entry name" value="ABC1_TM_dom"/>
</dbReference>
<dbReference type="STRING" id="640635.SAMN04489806_1926"/>
<sequence length="585" mass="62972">MSLVVTAARRPFCWLLALQLTGAALLALQVVSVQWVLGGIVHAGTSSTAGGQLVLAVIGLALLTASTAVISSIQGSIGRYVGESVARAMWQRLLDISTRVGLQRFESPDFFDRLERVRTSALTRPFLVTNGVIGVVGSAAASIGLAVTLASFNPLLLPLLVLSGVPVLLTSRHESRLEFNFNVSQTQPLRQRAYTSILLTGRDEAKEVRAFGLSRVLRDRFDTLYSQNLSDLRTHLKRRARFNVVGQLTSAAVLGATLLALVWLIARGQLSIAAAGAALVAVRMLASQIQGLTGSIQTIFESGLFIDDLQEFIDVESTESDLPVTAAPLSFREVEVNGASFTYPGRTSPAITGVNIRIRKGEVVALVGENGSGKTTLAKIVAGLYPLDSGVITWDGIDAERLPPGTVRESTAVIFQDFVRYALSGRLNIAFGRPGAEDEEARVRFAAESAGASGFLESLPYGYNTPLTRLFEGGRDLSGGQWQRVAIARAFYRDAPLVVLDEPSSALDPRAEYDLFTSLRQTLEGRSALVISHRFSTVRNADRIYVMAEGTIIEAGTHDELMEQGGSYAELFRLQAAAYLPDDAV</sequence>
<dbReference type="SUPFAM" id="SSF52540">
    <property type="entry name" value="P-loop containing nucleoside triphosphate hydrolases"/>
    <property type="match status" value="1"/>
</dbReference>
<dbReference type="SUPFAM" id="SSF90123">
    <property type="entry name" value="ABC transporter transmembrane region"/>
    <property type="match status" value="1"/>
</dbReference>
<dbReference type="InterPro" id="IPR039421">
    <property type="entry name" value="Type_1_exporter"/>
</dbReference>
<organism evidence="10 11">
    <name type="scientific">Paramicrobacterium humi</name>
    <dbReference type="NCBI Taxonomy" id="640635"/>
    <lineage>
        <taxon>Bacteria</taxon>
        <taxon>Bacillati</taxon>
        <taxon>Actinomycetota</taxon>
        <taxon>Actinomycetes</taxon>
        <taxon>Micrococcales</taxon>
        <taxon>Microbacteriaceae</taxon>
        <taxon>Paramicrobacterium</taxon>
    </lineage>
</organism>
<feature type="transmembrane region" description="Helical" evidence="7">
    <location>
        <begin position="242"/>
        <end position="264"/>
    </location>
</feature>
<accession>A0A1H4MN10</accession>
<evidence type="ECO:0000256" key="2">
    <source>
        <dbReference type="ARBA" id="ARBA00022692"/>
    </source>
</evidence>
<dbReference type="InterPro" id="IPR003593">
    <property type="entry name" value="AAA+_ATPase"/>
</dbReference>
<feature type="domain" description="ABC transmembrane type-1" evidence="9">
    <location>
        <begin position="14"/>
        <end position="301"/>
    </location>
</feature>
<dbReference type="InterPro" id="IPR027417">
    <property type="entry name" value="P-loop_NTPase"/>
</dbReference>
<dbReference type="PROSITE" id="PS00211">
    <property type="entry name" value="ABC_TRANSPORTER_1"/>
    <property type="match status" value="1"/>
</dbReference>
<dbReference type="Gene3D" id="1.20.1560.10">
    <property type="entry name" value="ABC transporter type 1, transmembrane domain"/>
    <property type="match status" value="1"/>
</dbReference>
<gene>
    <name evidence="10" type="ORF">SAMN04489806_1926</name>
</gene>
<evidence type="ECO:0000256" key="4">
    <source>
        <dbReference type="ARBA" id="ARBA00022840"/>
    </source>
</evidence>
<dbReference type="InterPro" id="IPR036640">
    <property type="entry name" value="ABC1_TM_sf"/>
</dbReference>
<dbReference type="PANTHER" id="PTHR43394">
    <property type="entry name" value="ATP-DEPENDENT PERMEASE MDL1, MITOCHONDRIAL"/>
    <property type="match status" value="1"/>
</dbReference>
<evidence type="ECO:0000256" key="3">
    <source>
        <dbReference type="ARBA" id="ARBA00022741"/>
    </source>
</evidence>
<evidence type="ECO:0000256" key="1">
    <source>
        <dbReference type="ARBA" id="ARBA00004651"/>
    </source>
</evidence>